<gene>
    <name evidence="1" type="ORF">BOLC5T31174H</name>
</gene>
<dbReference type="AlphaFoldDB" id="A0A3P6EGV6"/>
<evidence type="ECO:0000313" key="1">
    <source>
        <dbReference type="EMBL" id="VDD43627.1"/>
    </source>
</evidence>
<organism evidence="1">
    <name type="scientific">Brassica oleracea</name>
    <name type="common">Wild cabbage</name>
    <dbReference type="NCBI Taxonomy" id="3712"/>
    <lineage>
        <taxon>Eukaryota</taxon>
        <taxon>Viridiplantae</taxon>
        <taxon>Streptophyta</taxon>
        <taxon>Embryophyta</taxon>
        <taxon>Tracheophyta</taxon>
        <taxon>Spermatophyta</taxon>
        <taxon>Magnoliopsida</taxon>
        <taxon>eudicotyledons</taxon>
        <taxon>Gunneridae</taxon>
        <taxon>Pentapetalae</taxon>
        <taxon>rosids</taxon>
        <taxon>malvids</taxon>
        <taxon>Brassicales</taxon>
        <taxon>Brassicaceae</taxon>
        <taxon>Brassiceae</taxon>
        <taxon>Brassica</taxon>
    </lineage>
</organism>
<proteinExistence type="predicted"/>
<dbReference type="EMBL" id="LR031877">
    <property type="protein sequence ID" value="VDD43627.1"/>
    <property type="molecule type" value="Genomic_DNA"/>
</dbReference>
<reference evidence="1" key="1">
    <citation type="submission" date="2018-11" db="EMBL/GenBank/DDBJ databases">
        <authorList>
            <consortium name="Genoscope - CEA"/>
            <person name="William W."/>
        </authorList>
    </citation>
    <scope>NUCLEOTIDE SEQUENCE</scope>
</reference>
<sequence>MWYWSMRSPFSSMPQSIFIGSYFQKHPEGRQAL</sequence>
<protein>
    <submittedName>
        <fullName evidence="1">Uncharacterized protein</fullName>
    </submittedName>
</protein>
<name>A0A3P6EGV6_BRAOL</name>
<accession>A0A3P6EGV6</accession>